<dbReference type="Pfam" id="PF07298">
    <property type="entry name" value="NnrU"/>
    <property type="match status" value="1"/>
</dbReference>
<gene>
    <name evidence="7" type="ORF">ACFQ4E_01195</name>
</gene>
<evidence type="ECO:0000256" key="4">
    <source>
        <dbReference type="ARBA" id="ARBA00023136"/>
    </source>
</evidence>
<comment type="caution">
    <text evidence="7">The sequence shown here is derived from an EMBL/GenBank/DDBJ whole genome shotgun (WGS) entry which is preliminary data.</text>
</comment>
<evidence type="ECO:0000256" key="1">
    <source>
        <dbReference type="ARBA" id="ARBA00004141"/>
    </source>
</evidence>
<evidence type="ECO:0000256" key="3">
    <source>
        <dbReference type="ARBA" id="ARBA00022989"/>
    </source>
</evidence>
<proteinExistence type="predicted"/>
<evidence type="ECO:0000313" key="8">
    <source>
        <dbReference type="Proteomes" id="UP001597135"/>
    </source>
</evidence>
<feature type="transmembrane region" description="Helical" evidence="5">
    <location>
        <begin position="154"/>
        <end position="174"/>
    </location>
</feature>
<dbReference type="InterPro" id="IPR009915">
    <property type="entry name" value="NnrU_dom"/>
</dbReference>
<evidence type="ECO:0000256" key="5">
    <source>
        <dbReference type="SAM" id="Phobius"/>
    </source>
</evidence>
<feature type="domain" description="NnrU" evidence="6">
    <location>
        <begin position="3"/>
        <end position="178"/>
    </location>
</feature>
<keyword evidence="4 5" id="KW-0472">Membrane</keyword>
<accession>A0ABW3ZCZ6</accession>
<keyword evidence="3 5" id="KW-1133">Transmembrane helix</keyword>
<feature type="transmembrane region" description="Helical" evidence="5">
    <location>
        <begin position="33"/>
        <end position="53"/>
    </location>
</feature>
<organism evidence="7 8">
    <name type="scientific">Litorisediminicola beolgyonensis</name>
    <dbReference type="NCBI Taxonomy" id="1173614"/>
    <lineage>
        <taxon>Bacteria</taxon>
        <taxon>Pseudomonadati</taxon>
        <taxon>Pseudomonadota</taxon>
        <taxon>Alphaproteobacteria</taxon>
        <taxon>Rhodobacterales</taxon>
        <taxon>Paracoccaceae</taxon>
        <taxon>Litorisediminicola</taxon>
    </lineage>
</organism>
<reference evidence="8" key="1">
    <citation type="journal article" date="2019" name="Int. J. Syst. Evol. Microbiol.">
        <title>The Global Catalogue of Microorganisms (GCM) 10K type strain sequencing project: providing services to taxonomists for standard genome sequencing and annotation.</title>
        <authorList>
            <consortium name="The Broad Institute Genomics Platform"/>
            <consortium name="The Broad Institute Genome Sequencing Center for Infectious Disease"/>
            <person name="Wu L."/>
            <person name="Ma J."/>
        </authorList>
    </citation>
    <scope>NUCLEOTIDE SEQUENCE [LARGE SCALE GENOMIC DNA]</scope>
    <source>
        <strain evidence="8">CCUG 62953</strain>
    </source>
</reference>
<keyword evidence="8" id="KW-1185">Reference proteome</keyword>
<protein>
    <submittedName>
        <fullName evidence="7">NnrU family protein</fullName>
    </submittedName>
</protein>
<evidence type="ECO:0000313" key="7">
    <source>
        <dbReference type="EMBL" id="MFD1341031.1"/>
    </source>
</evidence>
<sequence length="181" mass="19677">MALLILGLLLWSGAHLFKRLAPAQRDAMGDAGKGAVALGVIAGLILMILGYRWAEFVPVWTPPAFMVHLNNLIMLIAVFVFGMSATKGRLRGRMRHPQLTAVKIWAVAHLLVNGDLASILLFGGLLAWAVVEVILINKTSSWDRPQPGEAKRDVVLVIVTLVMFAVITGVHAWLGVWPFPG</sequence>
<dbReference type="RefSeq" id="WP_386801087.1">
    <property type="nucleotide sequence ID" value="NZ_JBHTMU010000001.1"/>
</dbReference>
<evidence type="ECO:0000259" key="6">
    <source>
        <dbReference type="Pfam" id="PF07298"/>
    </source>
</evidence>
<name>A0ABW3ZCZ6_9RHOB</name>
<keyword evidence="2 5" id="KW-0812">Transmembrane</keyword>
<feature type="transmembrane region" description="Helical" evidence="5">
    <location>
        <begin position="65"/>
        <end position="84"/>
    </location>
</feature>
<evidence type="ECO:0000256" key="2">
    <source>
        <dbReference type="ARBA" id="ARBA00022692"/>
    </source>
</evidence>
<feature type="transmembrane region" description="Helical" evidence="5">
    <location>
        <begin position="104"/>
        <end position="134"/>
    </location>
</feature>
<dbReference type="Proteomes" id="UP001597135">
    <property type="component" value="Unassembled WGS sequence"/>
</dbReference>
<dbReference type="EMBL" id="JBHTMU010000001">
    <property type="protein sequence ID" value="MFD1341031.1"/>
    <property type="molecule type" value="Genomic_DNA"/>
</dbReference>
<comment type="subcellular location">
    <subcellularLocation>
        <location evidence="1">Membrane</location>
        <topology evidence="1">Multi-pass membrane protein</topology>
    </subcellularLocation>
</comment>